<reference evidence="2 3" key="1">
    <citation type="submission" date="2016-03" db="EMBL/GenBank/DDBJ databases">
        <title>Complete genome sequence of Thermococcus profundus strain DT5432.</title>
        <authorList>
            <person name="Oger P.M."/>
        </authorList>
    </citation>
    <scope>NUCLEOTIDE SEQUENCE [LARGE SCALE GENOMIC DNA]</scope>
    <source>
        <strain evidence="2 3">DT 5432</strain>
    </source>
</reference>
<evidence type="ECO:0000256" key="1">
    <source>
        <dbReference type="SAM" id="Phobius"/>
    </source>
</evidence>
<organism evidence="2 3">
    <name type="scientific">Thermococcus profundus</name>
    <dbReference type="NCBI Taxonomy" id="49899"/>
    <lineage>
        <taxon>Archaea</taxon>
        <taxon>Methanobacteriati</taxon>
        <taxon>Methanobacteriota</taxon>
        <taxon>Thermococci</taxon>
        <taxon>Thermococcales</taxon>
        <taxon>Thermococcaceae</taxon>
        <taxon>Thermococcus</taxon>
    </lineage>
</organism>
<dbReference type="KEGG" id="tprf:A3L09_07595"/>
<keyword evidence="1" id="KW-0472">Membrane</keyword>
<feature type="transmembrane region" description="Helical" evidence="1">
    <location>
        <begin position="58"/>
        <end position="84"/>
    </location>
</feature>
<evidence type="ECO:0000313" key="2">
    <source>
        <dbReference type="EMBL" id="ASJ03125.1"/>
    </source>
</evidence>
<evidence type="ECO:0000313" key="3">
    <source>
        <dbReference type="Proteomes" id="UP000250179"/>
    </source>
</evidence>
<proteinExistence type="predicted"/>
<name>A0A2Z2MEN8_THEPR</name>
<dbReference type="RefSeq" id="WP_088858379.1">
    <property type="nucleotide sequence ID" value="NZ_CP014862.1"/>
</dbReference>
<dbReference type="Proteomes" id="UP000250179">
    <property type="component" value="Chromosome"/>
</dbReference>
<sequence>MRFGELKVTAAVLAIQGLLALYTAQSYPRVYLPFAALDFLLAYLVYTKSNTAVKVALIYLGIDLFLAIFYLIAGVLLKGVVAFLDFLAIHDMVSYIELTFGEEEASEGNG</sequence>
<dbReference type="EMBL" id="CP014862">
    <property type="protein sequence ID" value="ASJ03125.1"/>
    <property type="molecule type" value="Genomic_DNA"/>
</dbReference>
<dbReference type="AlphaFoldDB" id="A0A2Z2MEN8"/>
<accession>A0A2Z2MEN8</accession>
<keyword evidence="1" id="KW-0812">Transmembrane</keyword>
<dbReference type="GeneID" id="33320268"/>
<gene>
    <name evidence="2" type="ORF">A3L09_07595</name>
</gene>
<keyword evidence="1" id="KW-1133">Transmembrane helix</keyword>
<protein>
    <submittedName>
        <fullName evidence="2">Uncharacterized protein</fullName>
    </submittedName>
</protein>
<keyword evidence="3" id="KW-1185">Reference proteome</keyword>
<dbReference type="OrthoDB" id="86311at2157"/>